<sequence>MKETRVYMDGVFDLFHVGHVKSIKQIRDFGTTIIIGVVSDEDAISYKRKPIIPQEHRCQMIEQCKYVDEIIFPCPLFVTKQFLNDHNIDVVVHGFKDEEDYKKQKDFFNDIDLVVTKYNNIETTTDIINRIINQ</sequence>
<dbReference type="EMBL" id="MN739219">
    <property type="protein sequence ID" value="QHS94320.1"/>
    <property type="molecule type" value="Genomic_DNA"/>
</dbReference>
<dbReference type="Pfam" id="PF01467">
    <property type="entry name" value="CTP_transf_like"/>
    <property type="match status" value="1"/>
</dbReference>
<dbReference type="UniPathway" id="UPA00558">
    <property type="reaction ID" value="UER00742"/>
</dbReference>
<dbReference type="NCBIfam" id="TIGR00125">
    <property type="entry name" value="cyt_tran_rel"/>
    <property type="match status" value="1"/>
</dbReference>
<dbReference type="SUPFAM" id="SSF52374">
    <property type="entry name" value="Nucleotidylyl transferase"/>
    <property type="match status" value="1"/>
</dbReference>
<evidence type="ECO:0000256" key="1">
    <source>
        <dbReference type="ARBA" id="ARBA00026101"/>
    </source>
</evidence>
<dbReference type="AlphaFoldDB" id="A0A6C0BQI3"/>
<name>A0A6C0BQI3_9ZZZZ</name>
<dbReference type="PANTHER" id="PTHR10739:SF13">
    <property type="entry name" value="CHOLINE-PHOSPHATE CYTIDYLYLTRANSFERASE"/>
    <property type="match status" value="1"/>
</dbReference>
<dbReference type="InterPro" id="IPR004821">
    <property type="entry name" value="Cyt_trans-like"/>
</dbReference>
<dbReference type="EC" id="2.7.7.15" evidence="1"/>
<dbReference type="GO" id="GO:0006646">
    <property type="term" value="P:phosphatidylethanolamine biosynthetic process"/>
    <property type="evidence" value="ECO:0007669"/>
    <property type="project" value="UniProtKB-UniPathway"/>
</dbReference>
<dbReference type="Gene3D" id="3.40.50.620">
    <property type="entry name" value="HUPs"/>
    <property type="match status" value="1"/>
</dbReference>
<reference evidence="3" key="1">
    <citation type="journal article" date="2020" name="Nature">
        <title>Giant virus diversity and host interactions through global metagenomics.</title>
        <authorList>
            <person name="Schulz F."/>
            <person name="Roux S."/>
            <person name="Paez-Espino D."/>
            <person name="Jungbluth S."/>
            <person name="Walsh D.A."/>
            <person name="Denef V.J."/>
            <person name="McMahon K.D."/>
            <person name="Konstantinidis K.T."/>
            <person name="Eloe-Fadrosh E.A."/>
            <person name="Kyrpides N.C."/>
            <person name="Woyke T."/>
        </authorList>
    </citation>
    <scope>NUCLEOTIDE SEQUENCE</scope>
    <source>
        <strain evidence="3">GVMAG-M-3300018416-26</strain>
    </source>
</reference>
<evidence type="ECO:0000259" key="2">
    <source>
        <dbReference type="Pfam" id="PF01467"/>
    </source>
</evidence>
<accession>A0A6C0BQI3</accession>
<dbReference type="InterPro" id="IPR045049">
    <property type="entry name" value="Pcy1-like"/>
</dbReference>
<organism evidence="3">
    <name type="scientific">viral metagenome</name>
    <dbReference type="NCBI Taxonomy" id="1070528"/>
    <lineage>
        <taxon>unclassified sequences</taxon>
        <taxon>metagenomes</taxon>
        <taxon>organismal metagenomes</taxon>
    </lineage>
</organism>
<dbReference type="GO" id="GO:0031210">
    <property type="term" value="F:phosphatidylcholine binding"/>
    <property type="evidence" value="ECO:0007669"/>
    <property type="project" value="TreeGrafter"/>
</dbReference>
<dbReference type="GO" id="GO:0004105">
    <property type="term" value="F:choline-phosphate cytidylyltransferase activity"/>
    <property type="evidence" value="ECO:0007669"/>
    <property type="project" value="UniProtKB-EC"/>
</dbReference>
<feature type="domain" description="Cytidyltransferase-like" evidence="2">
    <location>
        <begin position="7"/>
        <end position="100"/>
    </location>
</feature>
<dbReference type="InterPro" id="IPR014729">
    <property type="entry name" value="Rossmann-like_a/b/a_fold"/>
</dbReference>
<protein>
    <recommendedName>
        <fullName evidence="1">choline-phosphate cytidylyltransferase</fullName>
        <ecNumber evidence="1">2.7.7.15</ecNumber>
    </recommendedName>
</protein>
<evidence type="ECO:0000313" key="3">
    <source>
        <dbReference type="EMBL" id="QHS94320.1"/>
    </source>
</evidence>
<proteinExistence type="predicted"/>
<dbReference type="PANTHER" id="PTHR10739">
    <property type="entry name" value="CYTIDYLYLTRANSFERASE"/>
    <property type="match status" value="1"/>
</dbReference>